<name>A0ACC3MLJ2_9PEZI</name>
<organism evidence="1 2">
    <name type="scientific">Vermiconidia calcicola</name>
    <dbReference type="NCBI Taxonomy" id="1690605"/>
    <lineage>
        <taxon>Eukaryota</taxon>
        <taxon>Fungi</taxon>
        <taxon>Dikarya</taxon>
        <taxon>Ascomycota</taxon>
        <taxon>Pezizomycotina</taxon>
        <taxon>Dothideomycetes</taxon>
        <taxon>Dothideomycetidae</taxon>
        <taxon>Mycosphaerellales</taxon>
        <taxon>Extremaceae</taxon>
        <taxon>Vermiconidia</taxon>
    </lineage>
</organism>
<accession>A0ACC3MLJ2</accession>
<comment type="caution">
    <text evidence="1">The sequence shown here is derived from an EMBL/GenBank/DDBJ whole genome shotgun (WGS) entry which is preliminary data.</text>
</comment>
<protein>
    <submittedName>
        <fullName evidence="1">Alpha-1,6-mannosyltransferase mnn11</fullName>
    </submittedName>
</protein>
<evidence type="ECO:0000313" key="2">
    <source>
        <dbReference type="Proteomes" id="UP001281147"/>
    </source>
</evidence>
<dbReference type="Proteomes" id="UP001281147">
    <property type="component" value="Unassembled WGS sequence"/>
</dbReference>
<reference evidence="1" key="1">
    <citation type="submission" date="2023-07" db="EMBL/GenBank/DDBJ databases">
        <title>Black Yeasts Isolated from many extreme environments.</title>
        <authorList>
            <person name="Coleine C."/>
            <person name="Stajich J.E."/>
            <person name="Selbmann L."/>
        </authorList>
    </citation>
    <scope>NUCLEOTIDE SEQUENCE</scope>
    <source>
        <strain evidence="1">CCFEE 5714</strain>
    </source>
</reference>
<dbReference type="EMBL" id="JAUTXU010000225">
    <property type="protein sequence ID" value="KAK3697465.1"/>
    <property type="molecule type" value="Genomic_DNA"/>
</dbReference>
<gene>
    <name evidence="1" type="primary">MNN11_2</name>
    <name evidence="1" type="ORF">LTR37_017411</name>
</gene>
<proteinExistence type="predicted"/>
<keyword evidence="2" id="KW-1185">Reference proteome</keyword>
<sequence>MPGMQFPYPRKSSNPAAFTGSRSMPLHQRRNLKNLATYIVGGFTLVFFLLWLFGGSSSTSPTAIAKRIPPGTPEVVIVTPIDPGMSSSQKEKIMENRNDYASRHGYATFFPNTTDYDLMPGVPRSWSTVPALRHAMTNYPHSSWLWLLSSTALIMNSRESLRTKVLDPRVLETKMITDKPVVPPDSVIKTFSHLRGERVDFILTQDREGLAGSSFFVRTGDWAKFFLDAWFDPLYRSYNFQKAEEHALEHIVQWHGTVLAKLALVPQRLVNGYMLGAGGTGDEGAYQEGDFVANFHGCAKDPARDCEAEMGPLMSRWREMRDHERR</sequence>
<evidence type="ECO:0000313" key="1">
    <source>
        <dbReference type="EMBL" id="KAK3697465.1"/>
    </source>
</evidence>